<proteinExistence type="predicted"/>
<keyword evidence="2" id="KW-1185">Reference proteome</keyword>
<sequence length="83" mass="9315">MTTTEHCTSKTGDLELLRNVLPTCRHHPASNSPDLCTNMKGSVYLFSRKSQPLLYSICPAFQDHRGDNLGLTCPVRADLHMRD</sequence>
<name>A0A4Z2J710_9TELE</name>
<dbReference type="EMBL" id="SRLO01000019">
    <property type="protein sequence ID" value="TNN85684.1"/>
    <property type="molecule type" value="Genomic_DNA"/>
</dbReference>
<evidence type="ECO:0000313" key="2">
    <source>
        <dbReference type="Proteomes" id="UP000314294"/>
    </source>
</evidence>
<reference evidence="1 2" key="1">
    <citation type="submission" date="2019-03" db="EMBL/GenBank/DDBJ databases">
        <title>First draft genome of Liparis tanakae, snailfish: a comprehensive survey of snailfish specific genes.</title>
        <authorList>
            <person name="Kim W."/>
            <person name="Song I."/>
            <person name="Jeong J.-H."/>
            <person name="Kim D."/>
            <person name="Kim S."/>
            <person name="Ryu S."/>
            <person name="Song J.Y."/>
            <person name="Lee S.K."/>
        </authorList>
    </citation>
    <scope>NUCLEOTIDE SEQUENCE [LARGE SCALE GENOMIC DNA]</scope>
    <source>
        <tissue evidence="1">Muscle</tissue>
    </source>
</reference>
<comment type="caution">
    <text evidence="1">The sequence shown here is derived from an EMBL/GenBank/DDBJ whole genome shotgun (WGS) entry which is preliminary data.</text>
</comment>
<organism evidence="1 2">
    <name type="scientific">Liparis tanakae</name>
    <name type="common">Tanaka's snailfish</name>
    <dbReference type="NCBI Taxonomy" id="230148"/>
    <lineage>
        <taxon>Eukaryota</taxon>
        <taxon>Metazoa</taxon>
        <taxon>Chordata</taxon>
        <taxon>Craniata</taxon>
        <taxon>Vertebrata</taxon>
        <taxon>Euteleostomi</taxon>
        <taxon>Actinopterygii</taxon>
        <taxon>Neopterygii</taxon>
        <taxon>Teleostei</taxon>
        <taxon>Neoteleostei</taxon>
        <taxon>Acanthomorphata</taxon>
        <taxon>Eupercaria</taxon>
        <taxon>Perciformes</taxon>
        <taxon>Cottioidei</taxon>
        <taxon>Cottales</taxon>
        <taxon>Liparidae</taxon>
        <taxon>Liparis</taxon>
    </lineage>
</organism>
<dbReference type="Proteomes" id="UP000314294">
    <property type="component" value="Unassembled WGS sequence"/>
</dbReference>
<accession>A0A4Z2J710</accession>
<evidence type="ECO:0000313" key="1">
    <source>
        <dbReference type="EMBL" id="TNN85684.1"/>
    </source>
</evidence>
<gene>
    <name evidence="1" type="ORF">EYF80_003931</name>
</gene>
<dbReference type="AlphaFoldDB" id="A0A4Z2J710"/>
<protein>
    <submittedName>
        <fullName evidence="1">Uncharacterized protein</fullName>
    </submittedName>
</protein>